<feature type="transmembrane region" description="Helical" evidence="1">
    <location>
        <begin position="20"/>
        <end position="49"/>
    </location>
</feature>
<evidence type="ECO:0000259" key="2">
    <source>
        <dbReference type="PROSITE" id="PS50850"/>
    </source>
</evidence>
<dbReference type="PROSITE" id="PS50850">
    <property type="entry name" value="MFS"/>
    <property type="match status" value="1"/>
</dbReference>
<keyword evidence="1" id="KW-0472">Membrane</keyword>
<dbReference type="InterPro" id="IPR036259">
    <property type="entry name" value="MFS_trans_sf"/>
</dbReference>
<dbReference type="EMBL" id="UINC01049103">
    <property type="protein sequence ID" value="SVB60464.1"/>
    <property type="molecule type" value="Genomic_DNA"/>
</dbReference>
<keyword evidence="1" id="KW-1133">Transmembrane helix</keyword>
<dbReference type="InterPro" id="IPR050327">
    <property type="entry name" value="Proton-linked_MCT"/>
</dbReference>
<feature type="transmembrane region" description="Helical" evidence="1">
    <location>
        <begin position="277"/>
        <end position="295"/>
    </location>
</feature>
<feature type="transmembrane region" description="Helical" evidence="1">
    <location>
        <begin position="307"/>
        <end position="325"/>
    </location>
</feature>
<feature type="transmembrane region" description="Helical" evidence="1">
    <location>
        <begin position="152"/>
        <end position="172"/>
    </location>
</feature>
<feature type="transmembrane region" description="Helical" evidence="1">
    <location>
        <begin position="112"/>
        <end position="132"/>
    </location>
</feature>
<evidence type="ECO:0000256" key="1">
    <source>
        <dbReference type="SAM" id="Phobius"/>
    </source>
</evidence>
<feature type="transmembrane region" description="Helical" evidence="1">
    <location>
        <begin position="61"/>
        <end position="80"/>
    </location>
</feature>
<dbReference type="PANTHER" id="PTHR11360:SF284">
    <property type="entry name" value="EG:103B4.3 PROTEIN-RELATED"/>
    <property type="match status" value="1"/>
</dbReference>
<dbReference type="InterPro" id="IPR011701">
    <property type="entry name" value="MFS"/>
</dbReference>
<protein>
    <recommendedName>
        <fullName evidence="2">Major facilitator superfamily (MFS) profile domain-containing protein</fullName>
    </recommendedName>
</protein>
<feature type="transmembrane region" description="Helical" evidence="1">
    <location>
        <begin position="331"/>
        <end position="355"/>
    </location>
</feature>
<proteinExistence type="predicted"/>
<reference evidence="3" key="1">
    <citation type="submission" date="2018-05" db="EMBL/GenBank/DDBJ databases">
        <authorList>
            <person name="Lanie J.A."/>
            <person name="Ng W.-L."/>
            <person name="Kazmierczak K.M."/>
            <person name="Andrzejewski T.M."/>
            <person name="Davidsen T.M."/>
            <person name="Wayne K.J."/>
            <person name="Tettelin H."/>
            <person name="Glass J.I."/>
            <person name="Rusch D."/>
            <person name="Podicherti R."/>
            <person name="Tsui H.-C.T."/>
            <person name="Winkler M.E."/>
        </authorList>
    </citation>
    <scope>NUCLEOTIDE SEQUENCE</scope>
</reference>
<feature type="transmembrane region" description="Helical" evidence="1">
    <location>
        <begin position="179"/>
        <end position="199"/>
    </location>
</feature>
<evidence type="ECO:0000313" key="3">
    <source>
        <dbReference type="EMBL" id="SVB60464.1"/>
    </source>
</evidence>
<dbReference type="SUPFAM" id="SSF103473">
    <property type="entry name" value="MFS general substrate transporter"/>
    <property type="match status" value="1"/>
</dbReference>
<dbReference type="PANTHER" id="PTHR11360">
    <property type="entry name" value="MONOCARBOXYLATE TRANSPORTER"/>
    <property type="match status" value="1"/>
</dbReference>
<feature type="transmembrane region" description="Helical" evidence="1">
    <location>
        <begin position="398"/>
        <end position="417"/>
    </location>
</feature>
<dbReference type="CDD" id="cd17355">
    <property type="entry name" value="MFS_YcxA_like"/>
    <property type="match status" value="1"/>
</dbReference>
<gene>
    <name evidence="3" type="ORF">METZ01_LOCUS213318</name>
</gene>
<sequence length="428" mass="45765">MSERKTIGGDPPVKSSAGIYHGWIIAIVSFLAVGGSIGFSQFGFGLFIVPLEREFDWSRTQINFALMLGIVVHICSPLVGRTVDMFGSRYVMAISLAVIALGFFLRSAMTDLWQFYVFSTLIFLGGPGAAMLPAGRLVGLWFPSTRGRMMGFVTAGNNFGGLVAIPILTLIISTGGWRTAFFATGVMLVVLSVIAYVFVKDKPYEVQREIGKRWTPSGITSQAIGKAITGLSVGDALRTRAFWLIGSGMTLQQFVRTTIVTQLAAHLADVGLSATQIGVSLSVLAFFGITSKIIFGRLSEITTARWAYTLVIGIQISGIGSFLFLSGTNFIPLFLSLAVFGLGMGGIGTLGPLAVTEMFGLKNFGSISGFIRQGVIIPGVVGPLLAGAVYDRTGAYDLAFQIILIFLTLSCLCFALARPPRMSEGLIR</sequence>
<accession>A0A382FDT9</accession>
<dbReference type="Pfam" id="PF07690">
    <property type="entry name" value="MFS_1"/>
    <property type="match status" value="2"/>
</dbReference>
<name>A0A382FDT9_9ZZZZ</name>
<feature type="transmembrane region" description="Helical" evidence="1">
    <location>
        <begin position="86"/>
        <end position="105"/>
    </location>
</feature>
<feature type="transmembrane region" description="Helical" evidence="1">
    <location>
        <begin position="367"/>
        <end position="386"/>
    </location>
</feature>
<organism evidence="3">
    <name type="scientific">marine metagenome</name>
    <dbReference type="NCBI Taxonomy" id="408172"/>
    <lineage>
        <taxon>unclassified sequences</taxon>
        <taxon>metagenomes</taxon>
        <taxon>ecological metagenomes</taxon>
    </lineage>
</organism>
<dbReference type="GO" id="GO:0022857">
    <property type="term" value="F:transmembrane transporter activity"/>
    <property type="evidence" value="ECO:0007669"/>
    <property type="project" value="InterPro"/>
</dbReference>
<feature type="domain" description="Major facilitator superfamily (MFS) profile" evidence="2">
    <location>
        <begin position="22"/>
        <end position="422"/>
    </location>
</feature>
<dbReference type="AlphaFoldDB" id="A0A382FDT9"/>
<dbReference type="Gene3D" id="1.20.1250.20">
    <property type="entry name" value="MFS general substrate transporter like domains"/>
    <property type="match status" value="2"/>
</dbReference>
<keyword evidence="1" id="KW-0812">Transmembrane</keyword>
<dbReference type="InterPro" id="IPR020846">
    <property type="entry name" value="MFS_dom"/>
</dbReference>